<protein>
    <submittedName>
        <fullName evidence="1">Uncharacterized protein</fullName>
    </submittedName>
</protein>
<dbReference type="Proteomes" id="UP000554235">
    <property type="component" value="Unassembled WGS sequence"/>
</dbReference>
<dbReference type="EMBL" id="JAADYS010000745">
    <property type="protein sequence ID" value="KAF4467454.1"/>
    <property type="molecule type" value="Genomic_DNA"/>
</dbReference>
<gene>
    <name evidence="1" type="ORF">FALBO_5681</name>
</gene>
<reference evidence="1 2" key="1">
    <citation type="submission" date="2020-01" db="EMBL/GenBank/DDBJ databases">
        <title>Identification and distribution of gene clusters putatively required for synthesis of sphingolipid metabolism inhibitors in phylogenetically diverse species of the filamentous fungus Fusarium.</title>
        <authorList>
            <person name="Kim H.-S."/>
            <person name="Busman M."/>
            <person name="Brown D.W."/>
            <person name="Divon H."/>
            <person name="Uhlig S."/>
            <person name="Proctor R.H."/>
        </authorList>
    </citation>
    <scope>NUCLEOTIDE SEQUENCE [LARGE SCALE GENOMIC DNA]</scope>
    <source>
        <strain evidence="1 2">NRRL 20459</strain>
    </source>
</reference>
<name>A0A8H4LH88_9HYPO</name>
<comment type="caution">
    <text evidence="1">The sequence shown here is derived from an EMBL/GenBank/DDBJ whole genome shotgun (WGS) entry which is preliminary data.</text>
</comment>
<accession>A0A8H4LH88</accession>
<proteinExistence type="predicted"/>
<sequence length="88" mass="10188">MADPKRNKLQRRSRRAAALTKMDFLKNRPHAPTLAEEHCIKRLLVAYSRVMPHMRVRLAKHLARYVVERGGHAQTLRSQSNKTEEGSD</sequence>
<organism evidence="1 2">
    <name type="scientific">Fusarium albosuccineum</name>
    <dbReference type="NCBI Taxonomy" id="1237068"/>
    <lineage>
        <taxon>Eukaryota</taxon>
        <taxon>Fungi</taxon>
        <taxon>Dikarya</taxon>
        <taxon>Ascomycota</taxon>
        <taxon>Pezizomycotina</taxon>
        <taxon>Sordariomycetes</taxon>
        <taxon>Hypocreomycetidae</taxon>
        <taxon>Hypocreales</taxon>
        <taxon>Nectriaceae</taxon>
        <taxon>Fusarium</taxon>
        <taxon>Fusarium decemcellulare species complex</taxon>
    </lineage>
</organism>
<evidence type="ECO:0000313" key="1">
    <source>
        <dbReference type="EMBL" id="KAF4467454.1"/>
    </source>
</evidence>
<evidence type="ECO:0000313" key="2">
    <source>
        <dbReference type="Proteomes" id="UP000554235"/>
    </source>
</evidence>
<keyword evidence="2" id="KW-1185">Reference proteome</keyword>
<dbReference type="AlphaFoldDB" id="A0A8H4LH88"/>